<sequence>MVDISRGSALGVTGASELFQLLRDGAPRTRASLAASTGLARSTIAARVDELMQLGLVSPVADAVSTGGRPPSQFALNPGARLVLAADLGASHATVAVTDLSGTVLAEHSEEMDIARGPEAVLGWMVDAAHELIDGLGRDRSDVAAIGIGVPGPVEHDTGRPVNPPIMPGWDRFDVPGWVQQHLEVPVLVDNDVNIMALGERALAWPQVEHLVFVKVATGIGSGIISGGLLQRGAQGIAGDLGHVRVPRGADVPCHCGNRGCLEALASGPAVARALREQGIDARSGSDVIELVKRGDLDAIQAVRQAGRDIGEVLTACVSLVNPSVIAIGGSMARAGEHLIAGVREVVYTRSMPLATEHLAIVQSAAAENAAVLGAAMLAIHHALSPEGIVALASR</sequence>
<dbReference type="SUPFAM" id="SSF46785">
    <property type="entry name" value="Winged helix' DNA-binding domain"/>
    <property type="match status" value="1"/>
</dbReference>
<dbReference type="InterPro" id="IPR000600">
    <property type="entry name" value="ROK"/>
</dbReference>
<dbReference type="RefSeq" id="WP_157426021.1">
    <property type="nucleotide sequence ID" value="NZ_BAAANK010000001.1"/>
</dbReference>
<dbReference type="PANTHER" id="PTHR18964:SF173">
    <property type="entry name" value="GLUCOKINASE"/>
    <property type="match status" value="1"/>
</dbReference>
<dbReference type="InterPro" id="IPR036390">
    <property type="entry name" value="WH_DNA-bd_sf"/>
</dbReference>
<dbReference type="Gene3D" id="3.30.420.40">
    <property type="match status" value="2"/>
</dbReference>
<evidence type="ECO:0000313" key="2">
    <source>
        <dbReference type="EMBL" id="GAA1825187.1"/>
    </source>
</evidence>
<dbReference type="Proteomes" id="UP001501746">
    <property type="component" value="Unassembled WGS sequence"/>
</dbReference>
<proteinExistence type="inferred from homology"/>
<dbReference type="InterPro" id="IPR043129">
    <property type="entry name" value="ATPase_NBD"/>
</dbReference>
<keyword evidence="3" id="KW-1185">Reference proteome</keyword>
<dbReference type="SUPFAM" id="SSF53067">
    <property type="entry name" value="Actin-like ATPase domain"/>
    <property type="match status" value="1"/>
</dbReference>
<dbReference type="EMBL" id="BAAANK010000001">
    <property type="protein sequence ID" value="GAA1825187.1"/>
    <property type="molecule type" value="Genomic_DNA"/>
</dbReference>
<dbReference type="Gene3D" id="1.10.10.10">
    <property type="entry name" value="Winged helix-like DNA-binding domain superfamily/Winged helix DNA-binding domain"/>
    <property type="match status" value="1"/>
</dbReference>
<organism evidence="2 3">
    <name type="scientific">Agromyces salentinus</name>
    <dbReference type="NCBI Taxonomy" id="269421"/>
    <lineage>
        <taxon>Bacteria</taxon>
        <taxon>Bacillati</taxon>
        <taxon>Actinomycetota</taxon>
        <taxon>Actinomycetes</taxon>
        <taxon>Micrococcales</taxon>
        <taxon>Microbacteriaceae</taxon>
        <taxon>Agromyces</taxon>
    </lineage>
</organism>
<dbReference type="PROSITE" id="PS01125">
    <property type="entry name" value="ROK"/>
    <property type="match status" value="1"/>
</dbReference>
<dbReference type="PANTHER" id="PTHR18964">
    <property type="entry name" value="ROK (REPRESSOR, ORF, KINASE) FAMILY"/>
    <property type="match status" value="1"/>
</dbReference>
<name>A0ABN2MIN7_9MICO</name>
<protein>
    <submittedName>
        <fullName evidence="2">ROK family protein</fullName>
    </submittedName>
</protein>
<comment type="caution">
    <text evidence="2">The sequence shown here is derived from an EMBL/GenBank/DDBJ whole genome shotgun (WGS) entry which is preliminary data.</text>
</comment>
<evidence type="ECO:0000313" key="3">
    <source>
        <dbReference type="Proteomes" id="UP001501746"/>
    </source>
</evidence>
<dbReference type="InterPro" id="IPR036388">
    <property type="entry name" value="WH-like_DNA-bd_sf"/>
</dbReference>
<dbReference type="Pfam" id="PF00480">
    <property type="entry name" value="ROK"/>
    <property type="match status" value="1"/>
</dbReference>
<accession>A0ABN2MIN7</accession>
<evidence type="ECO:0000256" key="1">
    <source>
        <dbReference type="ARBA" id="ARBA00006479"/>
    </source>
</evidence>
<dbReference type="InterPro" id="IPR049874">
    <property type="entry name" value="ROK_cs"/>
</dbReference>
<gene>
    <name evidence="2" type="ORF">GCM10009750_05280</name>
</gene>
<comment type="similarity">
    <text evidence="1">Belongs to the ROK (NagC/XylR) family.</text>
</comment>
<reference evidence="2 3" key="1">
    <citation type="journal article" date="2019" name="Int. J. Syst. Evol. Microbiol.">
        <title>The Global Catalogue of Microorganisms (GCM) 10K type strain sequencing project: providing services to taxonomists for standard genome sequencing and annotation.</title>
        <authorList>
            <consortium name="The Broad Institute Genomics Platform"/>
            <consortium name="The Broad Institute Genome Sequencing Center for Infectious Disease"/>
            <person name="Wu L."/>
            <person name="Ma J."/>
        </authorList>
    </citation>
    <scope>NUCLEOTIDE SEQUENCE [LARGE SCALE GENOMIC DNA]</scope>
    <source>
        <strain evidence="2 3">JCM 14323</strain>
    </source>
</reference>